<reference evidence="2" key="1">
    <citation type="submission" date="2024-04" db="EMBL/GenBank/DDBJ databases">
        <authorList>
            <consortium name="Molecular Ecology Group"/>
        </authorList>
    </citation>
    <scope>NUCLEOTIDE SEQUENCE</scope>
</reference>
<organism evidence="2 3">
    <name type="scientific">Lasius platythorax</name>
    <dbReference type="NCBI Taxonomy" id="488582"/>
    <lineage>
        <taxon>Eukaryota</taxon>
        <taxon>Metazoa</taxon>
        <taxon>Ecdysozoa</taxon>
        <taxon>Arthropoda</taxon>
        <taxon>Hexapoda</taxon>
        <taxon>Insecta</taxon>
        <taxon>Pterygota</taxon>
        <taxon>Neoptera</taxon>
        <taxon>Endopterygota</taxon>
        <taxon>Hymenoptera</taxon>
        <taxon>Apocrita</taxon>
        <taxon>Aculeata</taxon>
        <taxon>Formicoidea</taxon>
        <taxon>Formicidae</taxon>
        <taxon>Formicinae</taxon>
        <taxon>Lasius</taxon>
        <taxon>Lasius</taxon>
    </lineage>
</organism>
<feature type="compositionally biased region" description="Basic and acidic residues" evidence="1">
    <location>
        <begin position="27"/>
        <end position="45"/>
    </location>
</feature>
<dbReference type="AlphaFoldDB" id="A0AAV2NSM3"/>
<gene>
    <name evidence="2" type="ORF">LPLAT_LOCUS8609</name>
</gene>
<evidence type="ECO:0000313" key="3">
    <source>
        <dbReference type="Proteomes" id="UP001497644"/>
    </source>
</evidence>
<accession>A0AAV2NSM3</accession>
<keyword evidence="3" id="KW-1185">Reference proteome</keyword>
<dbReference type="EMBL" id="OZ034827">
    <property type="protein sequence ID" value="CAL1682726.1"/>
    <property type="molecule type" value="Genomic_DNA"/>
</dbReference>
<proteinExistence type="predicted"/>
<name>A0AAV2NSM3_9HYME</name>
<evidence type="ECO:0000313" key="2">
    <source>
        <dbReference type="EMBL" id="CAL1682726.1"/>
    </source>
</evidence>
<evidence type="ECO:0000256" key="1">
    <source>
        <dbReference type="SAM" id="MobiDB-lite"/>
    </source>
</evidence>
<dbReference type="Proteomes" id="UP001497644">
    <property type="component" value="Chromosome 4"/>
</dbReference>
<sequence length="69" mass="7582">MGGGYSREWWKPSGVGPVCRVGEECARRAREQGEKEDRPAQESKPDPSSNASARSYGFSLERRIVAVAV</sequence>
<feature type="region of interest" description="Disordered" evidence="1">
    <location>
        <begin position="27"/>
        <end position="55"/>
    </location>
</feature>
<protein>
    <submittedName>
        <fullName evidence="2">Uncharacterized protein</fullName>
    </submittedName>
</protein>